<gene>
    <name evidence="2" type="ORF">ACLA_099390</name>
</gene>
<feature type="domain" description="PPM-type phosphatase" evidence="1">
    <location>
        <begin position="1"/>
        <end position="76"/>
    </location>
</feature>
<accession>A1CN57</accession>
<dbReference type="KEGG" id="act:ACLA_099390"/>
<protein>
    <recommendedName>
        <fullName evidence="1">PPM-type phosphatase domain-containing protein</fullName>
    </recommendedName>
</protein>
<dbReference type="eggNOG" id="KOG0700">
    <property type="taxonomic scope" value="Eukaryota"/>
</dbReference>
<dbReference type="AlphaFoldDB" id="A1CN57"/>
<dbReference type="VEuPathDB" id="FungiDB:ACLA_099390"/>
<dbReference type="Proteomes" id="UP000006701">
    <property type="component" value="Unassembled WGS sequence"/>
</dbReference>
<dbReference type="OrthoDB" id="420076at2759"/>
<dbReference type="PANTHER" id="PTHR13832">
    <property type="entry name" value="PROTEIN PHOSPHATASE 2C"/>
    <property type="match status" value="1"/>
</dbReference>
<dbReference type="PANTHER" id="PTHR13832:SF792">
    <property type="entry name" value="GM14286P"/>
    <property type="match status" value="1"/>
</dbReference>
<reference evidence="2 3" key="1">
    <citation type="journal article" date="2008" name="PLoS Genet.">
        <title>Genomic islands in the pathogenic filamentous fungus Aspergillus fumigatus.</title>
        <authorList>
            <person name="Fedorova N.D."/>
            <person name="Khaldi N."/>
            <person name="Joardar V.S."/>
            <person name="Maiti R."/>
            <person name="Amedeo P."/>
            <person name="Anderson M.J."/>
            <person name="Crabtree J."/>
            <person name="Silva J.C."/>
            <person name="Badger J.H."/>
            <person name="Albarraq A."/>
            <person name="Angiuoli S."/>
            <person name="Bussey H."/>
            <person name="Bowyer P."/>
            <person name="Cotty P.J."/>
            <person name="Dyer P.S."/>
            <person name="Egan A."/>
            <person name="Galens K."/>
            <person name="Fraser-Liggett C.M."/>
            <person name="Haas B.J."/>
            <person name="Inman J.M."/>
            <person name="Kent R."/>
            <person name="Lemieux S."/>
            <person name="Malavazi I."/>
            <person name="Orvis J."/>
            <person name="Roemer T."/>
            <person name="Ronning C.M."/>
            <person name="Sundaram J.P."/>
            <person name="Sutton G."/>
            <person name="Turner G."/>
            <person name="Venter J.C."/>
            <person name="White O.R."/>
            <person name="Whitty B.R."/>
            <person name="Youngman P."/>
            <person name="Wolfe K.H."/>
            <person name="Goldman G.H."/>
            <person name="Wortman J.R."/>
            <person name="Jiang B."/>
            <person name="Denning D.W."/>
            <person name="Nierman W.C."/>
        </authorList>
    </citation>
    <scope>NUCLEOTIDE SEQUENCE [LARGE SCALE GENOMIC DNA]</scope>
    <source>
        <strain evidence="3">ATCC 1007 / CBS 513.65 / DSM 816 / NCTC 3887 / NRRL 1</strain>
    </source>
</reference>
<sequence length="77" mass="8582">MTRAFGDARWKWSNNTLKKCEKGFSGKPAPGNVVNPPYLEATPEIETYKLQEREFLILSSDGLWNHLSNDGAVEAVG</sequence>
<dbReference type="GeneID" id="4702218"/>
<dbReference type="InterPro" id="IPR001932">
    <property type="entry name" value="PPM-type_phosphatase-like_dom"/>
</dbReference>
<evidence type="ECO:0000259" key="1">
    <source>
        <dbReference type="Pfam" id="PF00481"/>
    </source>
</evidence>
<organism evidence="2 3">
    <name type="scientific">Aspergillus clavatus (strain ATCC 1007 / CBS 513.65 / DSM 816 / NCTC 3887 / NRRL 1 / QM 1276 / 107)</name>
    <dbReference type="NCBI Taxonomy" id="344612"/>
    <lineage>
        <taxon>Eukaryota</taxon>
        <taxon>Fungi</taxon>
        <taxon>Dikarya</taxon>
        <taxon>Ascomycota</taxon>
        <taxon>Pezizomycotina</taxon>
        <taxon>Eurotiomycetes</taxon>
        <taxon>Eurotiomycetidae</taxon>
        <taxon>Eurotiales</taxon>
        <taxon>Aspergillaceae</taxon>
        <taxon>Aspergillus</taxon>
        <taxon>Aspergillus subgen. Fumigati</taxon>
    </lineage>
</organism>
<dbReference type="Pfam" id="PF00481">
    <property type="entry name" value="PP2C"/>
    <property type="match status" value="1"/>
</dbReference>
<keyword evidence="3" id="KW-1185">Reference proteome</keyword>
<dbReference type="InterPro" id="IPR036457">
    <property type="entry name" value="PPM-type-like_dom_sf"/>
</dbReference>
<dbReference type="RefSeq" id="XP_001270420.1">
    <property type="nucleotide sequence ID" value="XM_001270419.1"/>
</dbReference>
<dbReference type="GO" id="GO:0004741">
    <property type="term" value="F:[pyruvate dehydrogenase (acetyl-transferring)]-phosphatase activity"/>
    <property type="evidence" value="ECO:0007669"/>
    <property type="project" value="TreeGrafter"/>
</dbReference>
<evidence type="ECO:0000313" key="3">
    <source>
        <dbReference type="Proteomes" id="UP000006701"/>
    </source>
</evidence>
<dbReference type="SUPFAM" id="SSF81606">
    <property type="entry name" value="PP2C-like"/>
    <property type="match status" value="1"/>
</dbReference>
<name>A1CN57_ASPCL</name>
<evidence type="ECO:0000313" key="2">
    <source>
        <dbReference type="EMBL" id="EAW08994.1"/>
    </source>
</evidence>
<dbReference type="STRING" id="344612.A1CN57"/>
<proteinExistence type="predicted"/>
<dbReference type="GO" id="GO:0005739">
    <property type="term" value="C:mitochondrion"/>
    <property type="evidence" value="ECO:0007669"/>
    <property type="project" value="TreeGrafter"/>
</dbReference>
<dbReference type="HOGENOM" id="CLU_2637619_0_0_1"/>
<dbReference type="Gene3D" id="3.60.40.10">
    <property type="entry name" value="PPM-type phosphatase domain"/>
    <property type="match status" value="1"/>
</dbReference>
<dbReference type="EMBL" id="DS027058">
    <property type="protein sequence ID" value="EAW08994.1"/>
    <property type="molecule type" value="Genomic_DNA"/>
</dbReference>
<dbReference type="InterPro" id="IPR015655">
    <property type="entry name" value="PP2C"/>
</dbReference>